<gene>
    <name evidence="5" type="ORF">HMPREF9442_01586</name>
</gene>
<dbReference type="InterPro" id="IPR019888">
    <property type="entry name" value="Tscrpt_reg_AsnC-like"/>
</dbReference>
<dbReference type="GO" id="GO:0006355">
    <property type="term" value="P:regulation of DNA-templated transcription"/>
    <property type="evidence" value="ECO:0007669"/>
    <property type="project" value="UniProtKB-ARBA"/>
</dbReference>
<dbReference type="SMART" id="SM00344">
    <property type="entry name" value="HTH_ASNC"/>
    <property type="match status" value="1"/>
</dbReference>
<dbReference type="PANTHER" id="PTHR30154:SF34">
    <property type="entry name" value="TRANSCRIPTIONAL REGULATOR AZLB"/>
    <property type="match status" value="1"/>
</dbReference>
<dbReference type="CDD" id="cd00090">
    <property type="entry name" value="HTH_ARSR"/>
    <property type="match status" value="1"/>
</dbReference>
<dbReference type="InterPro" id="IPR000485">
    <property type="entry name" value="AsnC-type_HTH_dom"/>
</dbReference>
<sequence length="195" mass="22685">MVFGIIKQEVKEIRKKYLFLYSKTEYTALFKGATALFIDVFSMESLDHIDLQILRTLQDNARLTTKELAARVHLSTTPVFERLKRLEAQGYIKKYIAVLDAEKLNRGFLVFCRVKLRRLNKEIAEEFTGIIREIPEVTECYNISGSYDYLLKIHAPDMKYYQEFLLNVLGTIESLGSMESTFVMDEVKQVYGIQV</sequence>
<evidence type="ECO:0000259" key="4">
    <source>
        <dbReference type="PROSITE" id="PS50956"/>
    </source>
</evidence>
<proteinExistence type="predicted"/>
<dbReference type="eggNOG" id="COG1522">
    <property type="taxonomic scope" value="Bacteria"/>
</dbReference>
<dbReference type="PRINTS" id="PR00033">
    <property type="entry name" value="HTHASNC"/>
</dbReference>
<name>F3QTR7_9BACT</name>
<dbReference type="InterPro" id="IPR036390">
    <property type="entry name" value="WH_DNA-bd_sf"/>
</dbReference>
<dbReference type="SUPFAM" id="SSF54909">
    <property type="entry name" value="Dimeric alpha+beta barrel"/>
    <property type="match status" value="1"/>
</dbReference>
<organism evidence="5 6">
    <name type="scientific">Paraprevotella xylaniphila YIT 11841</name>
    <dbReference type="NCBI Taxonomy" id="762982"/>
    <lineage>
        <taxon>Bacteria</taxon>
        <taxon>Pseudomonadati</taxon>
        <taxon>Bacteroidota</taxon>
        <taxon>Bacteroidia</taxon>
        <taxon>Bacteroidales</taxon>
        <taxon>Prevotellaceae</taxon>
        <taxon>Paraprevotella</taxon>
    </lineage>
</organism>
<dbReference type="HOGENOM" id="CLU_091233_0_0_10"/>
<evidence type="ECO:0000313" key="6">
    <source>
        <dbReference type="Proteomes" id="UP000005546"/>
    </source>
</evidence>
<dbReference type="GO" id="GO:0005829">
    <property type="term" value="C:cytosol"/>
    <property type="evidence" value="ECO:0007669"/>
    <property type="project" value="TreeGrafter"/>
</dbReference>
<dbReference type="SUPFAM" id="SSF46785">
    <property type="entry name" value="Winged helix' DNA-binding domain"/>
    <property type="match status" value="1"/>
</dbReference>
<keyword evidence="2" id="KW-0238">DNA-binding</keyword>
<dbReference type="InterPro" id="IPR019887">
    <property type="entry name" value="Tscrpt_reg_AsnC/Lrp_C"/>
</dbReference>
<keyword evidence="3" id="KW-0804">Transcription</keyword>
<dbReference type="InterPro" id="IPR011008">
    <property type="entry name" value="Dimeric_a/b-barrel"/>
</dbReference>
<dbReference type="InterPro" id="IPR011991">
    <property type="entry name" value="ArsR-like_HTH"/>
</dbReference>
<evidence type="ECO:0000256" key="3">
    <source>
        <dbReference type="ARBA" id="ARBA00023163"/>
    </source>
</evidence>
<dbReference type="Gene3D" id="1.10.10.10">
    <property type="entry name" value="Winged helix-like DNA-binding domain superfamily/Winged helix DNA-binding domain"/>
    <property type="match status" value="1"/>
</dbReference>
<evidence type="ECO:0000313" key="5">
    <source>
        <dbReference type="EMBL" id="EGG54326.1"/>
    </source>
</evidence>
<protein>
    <submittedName>
        <fullName evidence="5">Putative leucine-responsive regulatory protein</fullName>
    </submittedName>
</protein>
<dbReference type="Gene3D" id="3.30.70.920">
    <property type="match status" value="1"/>
</dbReference>
<dbReference type="InterPro" id="IPR036388">
    <property type="entry name" value="WH-like_DNA-bd_sf"/>
</dbReference>
<reference evidence="5 6" key="1">
    <citation type="submission" date="2011-02" db="EMBL/GenBank/DDBJ databases">
        <authorList>
            <person name="Weinstock G."/>
            <person name="Sodergren E."/>
            <person name="Clifton S."/>
            <person name="Fulton L."/>
            <person name="Fulton B."/>
            <person name="Courtney L."/>
            <person name="Fronick C."/>
            <person name="Harrison M."/>
            <person name="Strong C."/>
            <person name="Farmer C."/>
            <person name="Delahaunty K."/>
            <person name="Markovic C."/>
            <person name="Hall O."/>
            <person name="Minx P."/>
            <person name="Tomlinson C."/>
            <person name="Mitreva M."/>
            <person name="Hou S."/>
            <person name="Chen J."/>
            <person name="Wollam A."/>
            <person name="Pepin K.H."/>
            <person name="Johnson M."/>
            <person name="Bhonagiri V."/>
            <person name="Zhang X."/>
            <person name="Suruliraj S."/>
            <person name="Warren W."/>
            <person name="Chinwalla A."/>
            <person name="Mardis E.R."/>
            <person name="Wilson R.K."/>
        </authorList>
    </citation>
    <scope>NUCLEOTIDE SEQUENCE [LARGE SCALE GENOMIC DNA]</scope>
    <source>
        <strain evidence="5 6">YIT 11841</strain>
    </source>
</reference>
<dbReference type="GO" id="GO:0043565">
    <property type="term" value="F:sequence-specific DNA binding"/>
    <property type="evidence" value="ECO:0007669"/>
    <property type="project" value="InterPro"/>
</dbReference>
<dbReference type="Proteomes" id="UP000005546">
    <property type="component" value="Unassembled WGS sequence"/>
</dbReference>
<dbReference type="PROSITE" id="PS50956">
    <property type="entry name" value="HTH_ASNC_2"/>
    <property type="match status" value="1"/>
</dbReference>
<evidence type="ECO:0000256" key="2">
    <source>
        <dbReference type="ARBA" id="ARBA00023125"/>
    </source>
</evidence>
<dbReference type="Pfam" id="PF13412">
    <property type="entry name" value="HTH_24"/>
    <property type="match status" value="1"/>
</dbReference>
<dbReference type="EMBL" id="AFBR01000040">
    <property type="protein sequence ID" value="EGG54326.1"/>
    <property type="molecule type" value="Genomic_DNA"/>
</dbReference>
<dbReference type="GO" id="GO:0043200">
    <property type="term" value="P:response to amino acid"/>
    <property type="evidence" value="ECO:0007669"/>
    <property type="project" value="TreeGrafter"/>
</dbReference>
<accession>F3QTR7</accession>
<dbReference type="AlphaFoldDB" id="F3QTR7"/>
<dbReference type="Pfam" id="PF01037">
    <property type="entry name" value="AsnC_trans_reg"/>
    <property type="match status" value="1"/>
</dbReference>
<keyword evidence="6" id="KW-1185">Reference proteome</keyword>
<evidence type="ECO:0000256" key="1">
    <source>
        <dbReference type="ARBA" id="ARBA00023015"/>
    </source>
</evidence>
<keyword evidence="1" id="KW-0805">Transcription regulation</keyword>
<feature type="domain" description="HTH asnC-type" evidence="4">
    <location>
        <begin position="46"/>
        <end position="109"/>
    </location>
</feature>
<dbReference type="STRING" id="762982.HMPREF9442_01586"/>
<comment type="caution">
    <text evidence="5">The sequence shown here is derived from an EMBL/GenBank/DDBJ whole genome shotgun (WGS) entry which is preliminary data.</text>
</comment>
<dbReference type="PANTHER" id="PTHR30154">
    <property type="entry name" value="LEUCINE-RESPONSIVE REGULATORY PROTEIN"/>
    <property type="match status" value="1"/>
</dbReference>